<dbReference type="EMBL" id="VCMV01000077">
    <property type="protein sequence ID" value="KAB0264318.1"/>
    <property type="molecule type" value="Genomic_DNA"/>
</dbReference>
<gene>
    <name evidence="6" type="ORF">FEZ63_23750</name>
</gene>
<dbReference type="GO" id="GO:0005576">
    <property type="term" value="C:extracellular region"/>
    <property type="evidence" value="ECO:0007669"/>
    <property type="project" value="UniProtKB-SubCell"/>
</dbReference>
<keyword evidence="6" id="KW-0966">Cell projection</keyword>
<comment type="caution">
    <text evidence="6">The sequence shown here is derived from an EMBL/GenBank/DDBJ whole genome shotgun (WGS) entry which is preliminary data.</text>
</comment>
<organism evidence="6 7">
    <name type="scientific">Microvirga brassicacearum</name>
    <dbReference type="NCBI Taxonomy" id="2580413"/>
    <lineage>
        <taxon>Bacteria</taxon>
        <taxon>Pseudomonadati</taxon>
        <taxon>Pseudomonadota</taxon>
        <taxon>Alphaproteobacteria</taxon>
        <taxon>Hyphomicrobiales</taxon>
        <taxon>Methylobacteriaceae</taxon>
        <taxon>Microvirga</taxon>
    </lineage>
</organism>
<dbReference type="GO" id="GO:0005198">
    <property type="term" value="F:structural molecule activity"/>
    <property type="evidence" value="ECO:0007669"/>
    <property type="project" value="UniProtKB-UniRule"/>
</dbReference>
<dbReference type="Pfam" id="PF00669">
    <property type="entry name" value="Flagellin_N"/>
    <property type="match status" value="1"/>
</dbReference>
<evidence type="ECO:0000256" key="1">
    <source>
        <dbReference type="ARBA" id="ARBA00005709"/>
    </source>
</evidence>
<dbReference type="Proteomes" id="UP000325684">
    <property type="component" value="Unassembled WGS sequence"/>
</dbReference>
<dbReference type="Gene3D" id="1.20.1330.10">
    <property type="entry name" value="f41 fragment of flagellin, N-terminal domain"/>
    <property type="match status" value="1"/>
</dbReference>
<dbReference type="SUPFAM" id="SSF64518">
    <property type="entry name" value="Phase 1 flagellin"/>
    <property type="match status" value="1"/>
</dbReference>
<keyword evidence="2 3" id="KW-0975">Bacterial flagellum</keyword>
<dbReference type="PANTHER" id="PTHR42792:SF1">
    <property type="entry name" value="FLAGELLAR HOOK-ASSOCIATED PROTEIN 3"/>
    <property type="match status" value="1"/>
</dbReference>
<dbReference type="RefSeq" id="WP_150949730.1">
    <property type="nucleotide sequence ID" value="NZ_VCMV01000077.1"/>
</dbReference>
<dbReference type="GO" id="GO:0009288">
    <property type="term" value="C:bacterial-type flagellum"/>
    <property type="evidence" value="ECO:0007669"/>
    <property type="project" value="UniProtKB-SubCell"/>
</dbReference>
<comment type="function">
    <text evidence="3">Flagellin is the subunit protein which polymerizes to form the filaments of bacterial flagella.</text>
</comment>
<protein>
    <recommendedName>
        <fullName evidence="3">Flagellin</fullName>
    </recommendedName>
</protein>
<dbReference type="InterPro" id="IPR001029">
    <property type="entry name" value="Flagellin_N"/>
</dbReference>
<dbReference type="AlphaFoldDB" id="A0A5N3P3K4"/>
<dbReference type="InterPro" id="IPR001492">
    <property type="entry name" value="Flagellin"/>
</dbReference>
<evidence type="ECO:0000259" key="4">
    <source>
        <dbReference type="Pfam" id="PF00669"/>
    </source>
</evidence>
<name>A0A5N3P3K4_9HYPH</name>
<feature type="domain" description="Flagellin C-terminal" evidence="5">
    <location>
        <begin position="268"/>
        <end position="347"/>
    </location>
</feature>
<dbReference type="PANTHER" id="PTHR42792">
    <property type="entry name" value="FLAGELLIN"/>
    <property type="match status" value="1"/>
</dbReference>
<sequence length="347" mass="37654">MKTTFISTASLWNSPRTNLDKMQNDLIKANKELVTGRDTDVGLRLGYRTGETISLRQERAELDTLIDSNAAVKVRLDSSSSSLQRIRETADHFMNTLISTPLAERNMAVVVYQAEANLDGLIAGLNKSTNGQYIFGGINTKQKPIGEYSATSPAKIAIDNAFFAEFGFPQNDPAAALIEPAAMNTFLDGAFKNLFRGTDWDNNWSSASSRNIQSLISPADKIATSVNANEQAIQDIAMAYAMALDLGVAGLKETTREALISKVVSTLAGASTGVADLEATLGMAKERLESANDRMDIQKSIFDEKLGKLEGVDPGEAKIRIDQLSTQIQLSFSLTAQLRNLSLINHL</sequence>
<keyword evidence="7" id="KW-1185">Reference proteome</keyword>
<reference evidence="6 7" key="1">
    <citation type="journal article" date="2019" name="Microorganisms">
        <title>Genome Insights into the Novel Species Microvirga brassicacearum, a Rapeseed Endophyte with Biotechnological Potential.</title>
        <authorList>
            <person name="Jimenez-Gomez A."/>
            <person name="Saati-Santamaria Z."/>
            <person name="Igual J.M."/>
            <person name="Rivas R."/>
            <person name="Mateos P.F."/>
            <person name="Garcia-Fraile P."/>
        </authorList>
    </citation>
    <scope>NUCLEOTIDE SEQUENCE [LARGE SCALE GENOMIC DNA]</scope>
    <source>
        <strain evidence="6 7">CDVBN77</strain>
    </source>
</reference>
<keyword evidence="6" id="KW-0969">Cilium</keyword>
<evidence type="ECO:0000256" key="3">
    <source>
        <dbReference type="RuleBase" id="RU362073"/>
    </source>
</evidence>
<keyword evidence="3" id="KW-0964">Secreted</keyword>
<evidence type="ECO:0000256" key="2">
    <source>
        <dbReference type="ARBA" id="ARBA00023143"/>
    </source>
</evidence>
<comment type="subcellular location">
    <subcellularLocation>
        <location evidence="3">Secreted</location>
    </subcellularLocation>
    <subcellularLocation>
        <location evidence="3">Bacterial flagellum</location>
    </subcellularLocation>
</comment>
<evidence type="ECO:0000313" key="7">
    <source>
        <dbReference type="Proteomes" id="UP000325684"/>
    </source>
</evidence>
<evidence type="ECO:0000313" key="6">
    <source>
        <dbReference type="EMBL" id="KAB0264318.1"/>
    </source>
</evidence>
<proteinExistence type="inferred from homology"/>
<dbReference type="NCBIfam" id="NF004669">
    <property type="entry name" value="PRK06008.1"/>
    <property type="match status" value="1"/>
</dbReference>
<evidence type="ECO:0000259" key="5">
    <source>
        <dbReference type="Pfam" id="PF00700"/>
    </source>
</evidence>
<dbReference type="OrthoDB" id="8004955at2"/>
<keyword evidence="6" id="KW-0282">Flagellum</keyword>
<accession>A0A5N3P3K4</accession>
<comment type="similarity">
    <text evidence="1 3">Belongs to the bacterial flagellin family.</text>
</comment>
<feature type="domain" description="Flagellin N-terminal" evidence="4">
    <location>
        <begin position="6"/>
        <end position="140"/>
    </location>
</feature>
<dbReference type="Pfam" id="PF00700">
    <property type="entry name" value="Flagellin_C"/>
    <property type="match status" value="1"/>
</dbReference>
<dbReference type="InterPro" id="IPR046358">
    <property type="entry name" value="Flagellin_C"/>
</dbReference>